<evidence type="ECO:0000313" key="2">
    <source>
        <dbReference type="EMBL" id="KAJ4469739.1"/>
    </source>
</evidence>
<gene>
    <name evidence="2" type="ORF">C8J55DRAFT_523626</name>
</gene>
<name>A0A9W8ZZH6_9AGAR</name>
<protein>
    <submittedName>
        <fullName evidence="2">Uncharacterized protein</fullName>
    </submittedName>
</protein>
<feature type="compositionally biased region" description="Polar residues" evidence="1">
    <location>
        <begin position="94"/>
        <end position="103"/>
    </location>
</feature>
<organism evidence="2 3">
    <name type="scientific">Lentinula lateritia</name>
    <dbReference type="NCBI Taxonomy" id="40482"/>
    <lineage>
        <taxon>Eukaryota</taxon>
        <taxon>Fungi</taxon>
        <taxon>Dikarya</taxon>
        <taxon>Basidiomycota</taxon>
        <taxon>Agaricomycotina</taxon>
        <taxon>Agaricomycetes</taxon>
        <taxon>Agaricomycetidae</taxon>
        <taxon>Agaricales</taxon>
        <taxon>Marasmiineae</taxon>
        <taxon>Omphalotaceae</taxon>
        <taxon>Lentinula</taxon>
    </lineage>
</organism>
<dbReference type="EMBL" id="JANVFS010000034">
    <property type="protein sequence ID" value="KAJ4469739.1"/>
    <property type="molecule type" value="Genomic_DNA"/>
</dbReference>
<dbReference type="Proteomes" id="UP001150238">
    <property type="component" value="Unassembled WGS sequence"/>
</dbReference>
<dbReference type="AlphaFoldDB" id="A0A9W8ZZH6"/>
<sequence length="103" mass="12039">MKPLFTFKYPSLHKPTIMSLCPDCIKGIKHEGTPEGEWEIRCRILSWRMLLVDGFAKNGIKVFSPVYPRNRNTDGSKKMDFPLMYSNPRKTESARQMNLTPRY</sequence>
<comment type="caution">
    <text evidence="2">The sequence shown here is derived from an EMBL/GenBank/DDBJ whole genome shotgun (WGS) entry which is preliminary data.</text>
</comment>
<feature type="region of interest" description="Disordered" evidence="1">
    <location>
        <begin position="78"/>
        <end position="103"/>
    </location>
</feature>
<proteinExistence type="predicted"/>
<evidence type="ECO:0000256" key="1">
    <source>
        <dbReference type="SAM" id="MobiDB-lite"/>
    </source>
</evidence>
<reference evidence="2" key="2">
    <citation type="journal article" date="2023" name="Proc. Natl. Acad. Sci. U.S.A.">
        <title>A global phylogenomic analysis of the shiitake genus Lentinula.</title>
        <authorList>
            <person name="Sierra-Patev S."/>
            <person name="Min B."/>
            <person name="Naranjo-Ortiz M."/>
            <person name="Looney B."/>
            <person name="Konkel Z."/>
            <person name="Slot J.C."/>
            <person name="Sakamoto Y."/>
            <person name="Steenwyk J.L."/>
            <person name="Rokas A."/>
            <person name="Carro J."/>
            <person name="Camarero S."/>
            <person name="Ferreira P."/>
            <person name="Molpeceres G."/>
            <person name="Ruiz-Duenas F.J."/>
            <person name="Serrano A."/>
            <person name="Henrissat B."/>
            <person name="Drula E."/>
            <person name="Hughes K.W."/>
            <person name="Mata J.L."/>
            <person name="Ishikawa N.K."/>
            <person name="Vargas-Isla R."/>
            <person name="Ushijima S."/>
            <person name="Smith C.A."/>
            <person name="Donoghue J."/>
            <person name="Ahrendt S."/>
            <person name="Andreopoulos W."/>
            <person name="He G."/>
            <person name="LaButti K."/>
            <person name="Lipzen A."/>
            <person name="Ng V."/>
            <person name="Riley R."/>
            <person name="Sandor L."/>
            <person name="Barry K."/>
            <person name="Martinez A.T."/>
            <person name="Xiao Y."/>
            <person name="Gibbons J.G."/>
            <person name="Terashima K."/>
            <person name="Grigoriev I.V."/>
            <person name="Hibbett D."/>
        </authorList>
    </citation>
    <scope>NUCLEOTIDE SEQUENCE</scope>
    <source>
        <strain evidence="2">Sp2 HRB7682 ss15</strain>
    </source>
</reference>
<reference evidence="2" key="1">
    <citation type="submission" date="2022-08" db="EMBL/GenBank/DDBJ databases">
        <authorList>
            <consortium name="DOE Joint Genome Institute"/>
            <person name="Min B."/>
            <person name="Riley R."/>
            <person name="Sierra-Patev S."/>
            <person name="Naranjo-Ortiz M."/>
            <person name="Looney B."/>
            <person name="Konkel Z."/>
            <person name="Slot J.C."/>
            <person name="Sakamoto Y."/>
            <person name="Steenwyk J.L."/>
            <person name="Rokas A."/>
            <person name="Carro J."/>
            <person name="Camarero S."/>
            <person name="Ferreira P."/>
            <person name="Molpeceres G."/>
            <person name="Ruiz-Duenas F.J."/>
            <person name="Serrano A."/>
            <person name="Henrissat B."/>
            <person name="Drula E."/>
            <person name="Hughes K.W."/>
            <person name="Mata J.L."/>
            <person name="Ishikawa N.K."/>
            <person name="Vargas-Isla R."/>
            <person name="Ushijima S."/>
            <person name="Smith C.A."/>
            <person name="Ahrendt S."/>
            <person name="Andreopoulos W."/>
            <person name="He G."/>
            <person name="Labutti K."/>
            <person name="Lipzen A."/>
            <person name="Ng V."/>
            <person name="Sandor L."/>
            <person name="Barry K."/>
            <person name="Martinez A.T."/>
            <person name="Xiao Y."/>
            <person name="Gibbons J.G."/>
            <person name="Terashima K."/>
            <person name="Hibbett D.S."/>
            <person name="Grigoriev I.V."/>
        </authorList>
    </citation>
    <scope>NUCLEOTIDE SEQUENCE</scope>
    <source>
        <strain evidence="2">Sp2 HRB7682 ss15</strain>
    </source>
</reference>
<evidence type="ECO:0000313" key="3">
    <source>
        <dbReference type="Proteomes" id="UP001150238"/>
    </source>
</evidence>
<accession>A0A9W8ZZH6</accession>